<keyword evidence="2" id="KW-1185">Reference proteome</keyword>
<accession>A0ABS2C063</accession>
<evidence type="ECO:0000313" key="1">
    <source>
        <dbReference type="EMBL" id="MBM5458708.1"/>
    </source>
</evidence>
<proteinExistence type="predicted"/>
<dbReference type="Proteomes" id="UP000745663">
    <property type="component" value="Unassembled WGS sequence"/>
</dbReference>
<comment type="caution">
    <text evidence="1">The sequence shown here is derived from an EMBL/GenBank/DDBJ whole genome shotgun (WGS) entry which is preliminary data.</text>
</comment>
<gene>
    <name evidence="1" type="ORF">H8F21_14160</name>
</gene>
<dbReference type="EMBL" id="JACOPV010000008">
    <property type="protein sequence ID" value="MBM5458708.1"/>
    <property type="molecule type" value="Genomic_DNA"/>
</dbReference>
<reference evidence="1 2" key="1">
    <citation type="submission" date="2020-08" db="EMBL/GenBank/DDBJ databases">
        <title>Description of novel Pseudomonas species.</title>
        <authorList>
            <person name="Duman M."/>
            <person name="Mulet M."/>
            <person name="Altun S."/>
            <person name="Saticioglu I.B."/>
            <person name="Lalucat J."/>
            <person name="Garcia-Valdes E."/>
        </authorList>
    </citation>
    <scope>NUCLEOTIDE SEQUENCE [LARGE SCALE GENOMIC DNA]</scope>
    <source>
        <strain evidence="1 2">P66</strain>
    </source>
</reference>
<evidence type="ECO:0000313" key="2">
    <source>
        <dbReference type="Proteomes" id="UP000745663"/>
    </source>
</evidence>
<organism evidence="1 2">
    <name type="scientific">Pseudomonas arcuscaelestis</name>
    <dbReference type="NCBI Taxonomy" id="2710591"/>
    <lineage>
        <taxon>Bacteria</taxon>
        <taxon>Pseudomonadati</taxon>
        <taxon>Pseudomonadota</taxon>
        <taxon>Gammaproteobacteria</taxon>
        <taxon>Pseudomonadales</taxon>
        <taxon>Pseudomonadaceae</taxon>
        <taxon>Pseudomonas</taxon>
    </lineage>
</organism>
<name>A0ABS2C063_9PSED</name>
<dbReference type="RefSeq" id="WP_203584647.1">
    <property type="nucleotide sequence ID" value="NZ_JACOPV010000008.1"/>
</dbReference>
<protein>
    <submittedName>
        <fullName evidence="1">Uncharacterized protein</fullName>
    </submittedName>
</protein>
<sequence>MSATVSTGKLVGAFRGPNGQLCYVMFERTYEKNCYPHTPRWSALMIGDLASTMKAIFRSAAACEGGSLQGAGGRSITPENYIRGWLRELESPVQMADREIELQIKDTFQAPITQGDFVRVKDALLKLGNQDMVESLEAGESVTVSLHRDCEILSEIYDGRHTGAWRVIPSYDAPVNGLRNLDLGYIPKKAKASQVPVPRFMKVHEKDDNVLIQGSDGSWTCAGWAYSILSEYVVGLWQDELSEPGCYRSRLKALRNAVQTATCIDRKSVTVVVDTLVPLEHHQRRNVEGSSKKVAHTRVGSELRFNMPEALDELYYVTRLPAECTTWVIGDSKPVMRAAVVSTPPAQLSLLG</sequence>